<feature type="domain" description="Beta-lactamase class A catalytic" evidence="5">
    <location>
        <begin position="99"/>
        <end position="353"/>
    </location>
</feature>
<evidence type="ECO:0000256" key="2">
    <source>
        <dbReference type="ARBA" id="ARBA00009009"/>
    </source>
</evidence>
<dbReference type="PANTHER" id="PTHR35333:SF3">
    <property type="entry name" value="BETA-LACTAMASE-TYPE TRANSPEPTIDASE FOLD CONTAINING PROTEIN"/>
    <property type="match status" value="1"/>
</dbReference>
<dbReference type="Pfam" id="PF13354">
    <property type="entry name" value="Beta-lactamase2"/>
    <property type="match status" value="1"/>
</dbReference>
<dbReference type="InterPro" id="IPR045155">
    <property type="entry name" value="Beta-lactam_cat"/>
</dbReference>
<dbReference type="Proteomes" id="UP000516148">
    <property type="component" value="Chromosome"/>
</dbReference>
<dbReference type="GO" id="GO:0046677">
    <property type="term" value="P:response to antibiotic"/>
    <property type="evidence" value="ECO:0007669"/>
    <property type="project" value="InterPro"/>
</dbReference>
<dbReference type="EC" id="3.5.2.6" evidence="3"/>
<reference evidence="6 7" key="1">
    <citation type="submission" date="2020-09" db="EMBL/GenBank/DDBJ databases">
        <title>Sphingomonas sp., a new species isolated from pork steak.</title>
        <authorList>
            <person name="Heidler von Heilborn D."/>
        </authorList>
    </citation>
    <scope>NUCLEOTIDE SEQUENCE [LARGE SCALE GENOMIC DNA]</scope>
    <source>
        <strain evidence="7">S8-3T</strain>
    </source>
</reference>
<dbReference type="KEGG" id="spap:H3Z74_05405"/>
<evidence type="ECO:0000313" key="7">
    <source>
        <dbReference type="Proteomes" id="UP000516148"/>
    </source>
</evidence>
<proteinExistence type="inferred from homology"/>
<dbReference type="InterPro" id="IPR000871">
    <property type="entry name" value="Beta-lactam_class-A"/>
</dbReference>
<keyword evidence="7" id="KW-1185">Reference proteome</keyword>
<feature type="region of interest" description="Disordered" evidence="4">
    <location>
        <begin position="246"/>
        <end position="273"/>
    </location>
</feature>
<accession>A0A7H0LLT5</accession>
<dbReference type="GO" id="GO:0030655">
    <property type="term" value="P:beta-lactam antibiotic catabolic process"/>
    <property type="evidence" value="ECO:0007669"/>
    <property type="project" value="InterPro"/>
</dbReference>
<dbReference type="PRINTS" id="PR00118">
    <property type="entry name" value="BLACTAMASEA"/>
</dbReference>
<protein>
    <recommendedName>
        <fullName evidence="3">beta-lactamase</fullName>
        <ecNumber evidence="3">3.5.2.6</ecNumber>
    </recommendedName>
</protein>
<dbReference type="RefSeq" id="WP_187762929.1">
    <property type="nucleotide sequence ID" value="NZ_CP061038.1"/>
</dbReference>
<dbReference type="PANTHER" id="PTHR35333">
    <property type="entry name" value="BETA-LACTAMASE"/>
    <property type="match status" value="1"/>
</dbReference>
<dbReference type="NCBIfam" id="NF033103">
    <property type="entry name" value="bla_class_A"/>
    <property type="match status" value="1"/>
</dbReference>
<dbReference type="AlphaFoldDB" id="A0A7H0LLT5"/>
<gene>
    <name evidence="6" type="primary">bla</name>
    <name evidence="6" type="ORF">H3Z74_05405</name>
</gene>
<evidence type="ECO:0000259" key="5">
    <source>
        <dbReference type="Pfam" id="PF13354"/>
    </source>
</evidence>
<comment type="catalytic activity">
    <reaction evidence="1">
        <text>a beta-lactam + H2O = a substituted beta-amino acid</text>
        <dbReference type="Rhea" id="RHEA:20401"/>
        <dbReference type="ChEBI" id="CHEBI:15377"/>
        <dbReference type="ChEBI" id="CHEBI:35627"/>
        <dbReference type="ChEBI" id="CHEBI:140347"/>
        <dbReference type="EC" id="3.5.2.6"/>
    </reaction>
</comment>
<dbReference type="EMBL" id="CP061038">
    <property type="protein sequence ID" value="QNQ10638.1"/>
    <property type="molecule type" value="Genomic_DNA"/>
</dbReference>
<dbReference type="SUPFAM" id="SSF56601">
    <property type="entry name" value="beta-lactamase/transpeptidase-like"/>
    <property type="match status" value="1"/>
</dbReference>
<evidence type="ECO:0000313" key="6">
    <source>
        <dbReference type="EMBL" id="QNQ10638.1"/>
    </source>
</evidence>
<evidence type="ECO:0000256" key="4">
    <source>
        <dbReference type="SAM" id="MobiDB-lite"/>
    </source>
</evidence>
<evidence type="ECO:0000256" key="1">
    <source>
        <dbReference type="ARBA" id="ARBA00001526"/>
    </source>
</evidence>
<name>A0A7H0LLT5_9SPHN</name>
<dbReference type="Gene3D" id="3.40.710.10">
    <property type="entry name" value="DD-peptidase/beta-lactamase superfamily"/>
    <property type="match status" value="1"/>
</dbReference>
<evidence type="ECO:0000256" key="3">
    <source>
        <dbReference type="ARBA" id="ARBA00012865"/>
    </source>
</evidence>
<dbReference type="GO" id="GO:0008800">
    <property type="term" value="F:beta-lactamase activity"/>
    <property type="evidence" value="ECO:0007669"/>
    <property type="project" value="UniProtKB-EC"/>
</dbReference>
<organism evidence="6 7">
    <name type="scientific">Sphingomonas alpina</name>
    <dbReference type="NCBI Taxonomy" id="653931"/>
    <lineage>
        <taxon>Bacteria</taxon>
        <taxon>Pseudomonadati</taxon>
        <taxon>Pseudomonadota</taxon>
        <taxon>Alphaproteobacteria</taxon>
        <taxon>Sphingomonadales</taxon>
        <taxon>Sphingomonadaceae</taxon>
        <taxon>Sphingomonas</taxon>
    </lineage>
</organism>
<comment type="similarity">
    <text evidence="2">Belongs to the class-A beta-lactamase family.</text>
</comment>
<dbReference type="InterPro" id="IPR012338">
    <property type="entry name" value="Beta-lactam/transpept-like"/>
</dbReference>
<sequence length="383" mass="40756">MHRSTNRPIRTSVDKIEKFERITELGGRISPARFAQNMKRVSMKRQSLLSAASAFMLLAGSPLLAAPAKAAPNAKTVDARVRLAEEFARLAKQTDGSVGVAVQRVDGNVRTTLNAGTTFPMASTFKIAVAGTIFSRIDKGELTLDQMITVDPAIIVASDGIADQTPHPGVSLSLHNLLELMLTRSDNTATDILTAQAGGPAAVTAWLRGLGVTGQRVDADTAHIIYRALDIVPGPGTFAEQIEAAFAADPSKRERDTSGRPNKPFNDDSRDSSTPEAMLDLLLKIQSGKAVSAASTKALLAIMERCHTGEKRLKGLLPLGTVVAHKTGTLMSIANDVGLVTLPDGSKFAIAVYIKGDTKGIEVQERVIADISRAAYDYFLLVG</sequence>